<proteinExistence type="predicted"/>
<evidence type="ECO:0000259" key="4">
    <source>
        <dbReference type="Pfam" id="PF07833"/>
    </source>
</evidence>
<organism evidence="5 6">
    <name type="scientific">Dethiosulfatibacter aminovorans DSM 17477</name>
    <dbReference type="NCBI Taxonomy" id="1121476"/>
    <lineage>
        <taxon>Bacteria</taxon>
        <taxon>Bacillati</taxon>
        <taxon>Bacillota</taxon>
        <taxon>Tissierellia</taxon>
        <taxon>Dethiosulfatibacter</taxon>
    </lineage>
</organism>
<evidence type="ECO:0000256" key="3">
    <source>
        <dbReference type="SAM" id="SignalP"/>
    </source>
</evidence>
<sequence length="326" mass="35892">MKRFVALILVLALLLSLTMGVAYGESKGRAAGKDKEKPVKVERVEKATGKDKKAFKQELNEAKREVQSEIAELEKMLEEMLAGETVAEGEEPAEIPEADAEVGEVTEGEVEEEPVMTVEDIENRLAELKLQKKEIINQRFMVVKSEYTPEELNAFNSATELIEEMYANALGLGSVTVRDNIIKFDTPPYIKGGRTVVPVRAITEELGAQVEWDEETQTVKITMEGSNTTIVLGINSTTVLVTSDIESEGTEAENEVIELDVAPEITNGRTYVPLRFIAETFGLDVDWDEDSETIDIDDPGEDGTEEDAVEDGDAPATTEEAITMEI</sequence>
<feature type="domain" description="Copper amine oxidase-like N-terminal" evidence="4">
    <location>
        <begin position="177"/>
        <end position="296"/>
    </location>
</feature>
<feature type="region of interest" description="Disordered" evidence="2">
    <location>
        <begin position="289"/>
        <end position="326"/>
    </location>
</feature>
<dbReference type="RefSeq" id="WP_073045981.1">
    <property type="nucleotide sequence ID" value="NZ_FQZL01000004.1"/>
</dbReference>
<reference evidence="5 6" key="1">
    <citation type="submission" date="2016-11" db="EMBL/GenBank/DDBJ databases">
        <authorList>
            <person name="Jaros S."/>
            <person name="Januszkiewicz K."/>
            <person name="Wedrychowicz H."/>
        </authorList>
    </citation>
    <scope>NUCLEOTIDE SEQUENCE [LARGE SCALE GENOMIC DNA]</scope>
    <source>
        <strain evidence="5 6">DSM 17477</strain>
    </source>
</reference>
<dbReference type="Pfam" id="PF07833">
    <property type="entry name" value="Cu_amine_oxidN1"/>
    <property type="match status" value="1"/>
</dbReference>
<keyword evidence="6" id="KW-1185">Reference proteome</keyword>
<dbReference type="STRING" id="1121476.SAMN02745751_00290"/>
<evidence type="ECO:0000313" key="5">
    <source>
        <dbReference type="EMBL" id="SHI41354.1"/>
    </source>
</evidence>
<dbReference type="Proteomes" id="UP000184052">
    <property type="component" value="Unassembled WGS sequence"/>
</dbReference>
<keyword evidence="1" id="KW-0175">Coiled coil</keyword>
<evidence type="ECO:0000256" key="2">
    <source>
        <dbReference type="SAM" id="MobiDB-lite"/>
    </source>
</evidence>
<feature type="region of interest" description="Disordered" evidence="2">
    <location>
        <begin position="87"/>
        <end position="112"/>
    </location>
</feature>
<dbReference type="Gene3D" id="3.30.457.10">
    <property type="entry name" value="Copper amine oxidase-like, N-terminal domain"/>
    <property type="match status" value="1"/>
</dbReference>
<feature type="signal peptide" evidence="3">
    <location>
        <begin position="1"/>
        <end position="24"/>
    </location>
</feature>
<dbReference type="InterPro" id="IPR036582">
    <property type="entry name" value="Mao_N_sf"/>
</dbReference>
<evidence type="ECO:0000313" key="6">
    <source>
        <dbReference type="Proteomes" id="UP000184052"/>
    </source>
</evidence>
<accession>A0A1M6AXY5</accession>
<gene>
    <name evidence="5" type="ORF">SAMN02745751_00290</name>
</gene>
<dbReference type="EMBL" id="FQZL01000004">
    <property type="protein sequence ID" value="SHI41354.1"/>
    <property type="molecule type" value="Genomic_DNA"/>
</dbReference>
<feature type="compositionally biased region" description="Acidic residues" evidence="2">
    <location>
        <begin position="289"/>
        <end position="313"/>
    </location>
</feature>
<protein>
    <submittedName>
        <fullName evidence="5">Copper amine oxidase N-terminal domain-containing protein</fullName>
    </submittedName>
</protein>
<feature type="chain" id="PRO_5012951729" evidence="3">
    <location>
        <begin position="25"/>
        <end position="326"/>
    </location>
</feature>
<dbReference type="InterPro" id="IPR012854">
    <property type="entry name" value="Cu_amine_oxidase-like_N"/>
</dbReference>
<dbReference type="SUPFAM" id="SSF55383">
    <property type="entry name" value="Copper amine oxidase, domain N"/>
    <property type="match status" value="1"/>
</dbReference>
<dbReference type="AlphaFoldDB" id="A0A1M6AXY5"/>
<evidence type="ECO:0000256" key="1">
    <source>
        <dbReference type="SAM" id="Coils"/>
    </source>
</evidence>
<keyword evidence="3" id="KW-0732">Signal</keyword>
<name>A0A1M6AXY5_9FIRM</name>
<feature type="coiled-coil region" evidence="1">
    <location>
        <begin position="45"/>
        <end position="83"/>
    </location>
</feature>